<gene>
    <name evidence="3" type="ORF">JGI23_01365</name>
</gene>
<dbReference type="EMBL" id="CZVW01000014">
    <property type="protein sequence ID" value="CUT02929.1"/>
    <property type="molecule type" value="Genomic_DNA"/>
</dbReference>
<dbReference type="GO" id="GO:0016757">
    <property type="term" value="F:glycosyltransferase activity"/>
    <property type="evidence" value="ECO:0007669"/>
    <property type="project" value="InterPro"/>
</dbReference>
<dbReference type="CDD" id="cd03808">
    <property type="entry name" value="GT4_CapM-like"/>
    <property type="match status" value="1"/>
</dbReference>
<evidence type="ECO:0000259" key="2">
    <source>
        <dbReference type="Pfam" id="PF13439"/>
    </source>
</evidence>
<dbReference type="Pfam" id="PF13439">
    <property type="entry name" value="Glyco_transf_4"/>
    <property type="match status" value="1"/>
</dbReference>
<feature type="domain" description="Glycosyl transferase family 1" evidence="1">
    <location>
        <begin position="186"/>
        <end position="344"/>
    </location>
</feature>
<dbReference type="AlphaFoldDB" id="A0A0P1NVB6"/>
<accession>A0A0P1NVB6</accession>
<dbReference type="InterPro" id="IPR001296">
    <property type="entry name" value="Glyco_trans_1"/>
</dbReference>
<feature type="domain" description="Glycosyltransferase subfamily 4-like N-terminal" evidence="2">
    <location>
        <begin position="12"/>
        <end position="177"/>
    </location>
</feature>
<dbReference type="InterPro" id="IPR028098">
    <property type="entry name" value="Glyco_trans_4-like_N"/>
</dbReference>
<evidence type="ECO:0000313" key="4">
    <source>
        <dbReference type="Proteomes" id="UP000199197"/>
    </source>
</evidence>
<protein>
    <submittedName>
        <fullName evidence="3">Glycosyltransferase involved in cell wall bisynthesis</fullName>
    </submittedName>
</protein>
<dbReference type="Pfam" id="PF00534">
    <property type="entry name" value="Glycos_transf_1"/>
    <property type="match status" value="1"/>
</dbReference>
<dbReference type="RefSeq" id="WP_092350224.1">
    <property type="nucleotide sequence ID" value="NZ_CZVW01000014.1"/>
</dbReference>
<dbReference type="OrthoDB" id="9775208at2"/>
<organism evidence="3 4">
    <name type="scientific">Candidatus Chryseopegocella kryptomonas</name>
    <dbReference type="NCBI Taxonomy" id="1633643"/>
    <lineage>
        <taxon>Bacteria</taxon>
        <taxon>Pseudomonadati</taxon>
        <taxon>Candidatus Kryptoniota</taxon>
        <taxon>Candidatus Chryseopegocella</taxon>
    </lineage>
</organism>
<dbReference type="Gene3D" id="3.40.50.2000">
    <property type="entry name" value="Glycogen Phosphorylase B"/>
    <property type="match status" value="2"/>
</dbReference>
<reference evidence="4" key="1">
    <citation type="submission" date="2015-11" db="EMBL/GenBank/DDBJ databases">
        <authorList>
            <person name="Varghese N."/>
        </authorList>
    </citation>
    <scope>NUCLEOTIDE SEQUENCE [LARGE SCALE GENOMIC DNA]</scope>
    <source>
        <strain evidence="4">JGI-23</strain>
    </source>
</reference>
<keyword evidence="4" id="KW-1185">Reference proteome</keyword>
<sequence>MRILYVVTSAGFGGASMHVLQLLKFMRSLGHEVALVSAPDRRLITEAKNAGAKVFENPYFVRRFHILNDVKAFIPVYKAIRDFKPDIIHAHSTKAGVIARFWSAVLGIKSVIFTAHGWVFTEGKKYIERWITAQVEKLMAKFTAKIICVSEFDKNLALKFSVAPENKLITIHNGVDPMAFAESLKSKNLKKIDNEICITFVGRLAPPKDIFLLIDAVQSIDGIKVLIVGDGELRDKVEKYILKKNLDTKIKLLGERADVPDILAQSDIFVLPSRWEGLPLTIIEAMMAKLPVVATAVGGVPELVDDGITGILVPPADVEALRVAIKKLIEYPDLRIKMGENGYKKAVEKFKLENMLVKTLNVYYEVLNSLKQNEVQNVKVN</sequence>
<dbReference type="Proteomes" id="UP000199197">
    <property type="component" value="Unassembled WGS sequence"/>
</dbReference>
<evidence type="ECO:0000259" key="1">
    <source>
        <dbReference type="Pfam" id="PF00534"/>
    </source>
</evidence>
<keyword evidence="3" id="KW-0808">Transferase</keyword>
<proteinExistence type="predicted"/>
<dbReference type="PANTHER" id="PTHR12526">
    <property type="entry name" value="GLYCOSYLTRANSFERASE"/>
    <property type="match status" value="1"/>
</dbReference>
<evidence type="ECO:0000313" key="3">
    <source>
        <dbReference type="EMBL" id="CUT02929.1"/>
    </source>
</evidence>
<dbReference type="SUPFAM" id="SSF53756">
    <property type="entry name" value="UDP-Glycosyltransferase/glycogen phosphorylase"/>
    <property type="match status" value="1"/>
</dbReference>
<dbReference type="PANTHER" id="PTHR12526:SF630">
    <property type="entry name" value="GLYCOSYLTRANSFERASE"/>
    <property type="match status" value="1"/>
</dbReference>
<name>A0A0P1NVB6_9BACT</name>